<keyword evidence="1" id="KW-0732">Signal</keyword>
<organism evidence="2">
    <name type="scientific">Sesamum radiatum</name>
    <name type="common">Black benniseed</name>
    <dbReference type="NCBI Taxonomy" id="300843"/>
    <lineage>
        <taxon>Eukaryota</taxon>
        <taxon>Viridiplantae</taxon>
        <taxon>Streptophyta</taxon>
        <taxon>Embryophyta</taxon>
        <taxon>Tracheophyta</taxon>
        <taxon>Spermatophyta</taxon>
        <taxon>Magnoliopsida</taxon>
        <taxon>eudicotyledons</taxon>
        <taxon>Gunneridae</taxon>
        <taxon>Pentapetalae</taxon>
        <taxon>asterids</taxon>
        <taxon>lamiids</taxon>
        <taxon>Lamiales</taxon>
        <taxon>Pedaliaceae</taxon>
        <taxon>Sesamum</taxon>
    </lineage>
</organism>
<dbReference type="AlphaFoldDB" id="A0AAW2KGW6"/>
<dbReference type="EMBL" id="JACGWJ010000028">
    <property type="protein sequence ID" value="KAL0305986.1"/>
    <property type="molecule type" value="Genomic_DNA"/>
</dbReference>
<gene>
    <name evidence="2" type="ORF">Sradi_6015900</name>
</gene>
<accession>A0AAW2KGW6</accession>
<reference evidence="2" key="1">
    <citation type="submission" date="2020-06" db="EMBL/GenBank/DDBJ databases">
        <authorList>
            <person name="Li T."/>
            <person name="Hu X."/>
            <person name="Zhang T."/>
            <person name="Song X."/>
            <person name="Zhang H."/>
            <person name="Dai N."/>
            <person name="Sheng W."/>
            <person name="Hou X."/>
            <person name="Wei L."/>
        </authorList>
    </citation>
    <scope>NUCLEOTIDE SEQUENCE</scope>
    <source>
        <strain evidence="2">G02</strain>
        <tissue evidence="2">Leaf</tissue>
    </source>
</reference>
<sequence length="137" mass="15011">MVVGLAVFAGVFVLDEFVDAFSDPRSGGARGYIKGESKPSPKDLWVEPYISASSWTPCANARDWEPSEGKSGYIMVTANGGINQQRVAFGDIFQEDHFINYLKPDIPIVKELPKELQSLDLEAIGSMVRFIPTALDA</sequence>
<proteinExistence type="predicted"/>
<comment type="caution">
    <text evidence="2">The sequence shown here is derived from an EMBL/GenBank/DDBJ whole genome shotgun (WGS) entry which is preliminary data.</text>
</comment>
<dbReference type="PANTHER" id="PTHR31933:SF9">
    <property type="entry name" value="O-FUCOSYLTRANSFERASE 2"/>
    <property type="match status" value="1"/>
</dbReference>
<evidence type="ECO:0000256" key="1">
    <source>
        <dbReference type="SAM" id="SignalP"/>
    </source>
</evidence>
<feature type="chain" id="PRO_5043374294" evidence="1">
    <location>
        <begin position="21"/>
        <end position="137"/>
    </location>
</feature>
<dbReference type="InterPro" id="IPR052272">
    <property type="entry name" value="GT106_glycosyltransferase"/>
</dbReference>
<feature type="signal peptide" evidence="1">
    <location>
        <begin position="1"/>
        <end position="20"/>
    </location>
</feature>
<dbReference type="PANTHER" id="PTHR31933">
    <property type="entry name" value="O-FUCOSYLTRANSFERASE 2-RELATED"/>
    <property type="match status" value="1"/>
</dbReference>
<protein>
    <submittedName>
        <fullName evidence="2">O-fucosyltransferase 15</fullName>
    </submittedName>
</protein>
<reference evidence="2" key="2">
    <citation type="journal article" date="2024" name="Plant">
        <title>Genomic evolution and insights into agronomic trait innovations of Sesamum species.</title>
        <authorList>
            <person name="Miao H."/>
            <person name="Wang L."/>
            <person name="Qu L."/>
            <person name="Liu H."/>
            <person name="Sun Y."/>
            <person name="Le M."/>
            <person name="Wang Q."/>
            <person name="Wei S."/>
            <person name="Zheng Y."/>
            <person name="Lin W."/>
            <person name="Duan Y."/>
            <person name="Cao H."/>
            <person name="Xiong S."/>
            <person name="Wang X."/>
            <person name="Wei L."/>
            <person name="Li C."/>
            <person name="Ma Q."/>
            <person name="Ju M."/>
            <person name="Zhao R."/>
            <person name="Li G."/>
            <person name="Mu C."/>
            <person name="Tian Q."/>
            <person name="Mei H."/>
            <person name="Zhang T."/>
            <person name="Gao T."/>
            <person name="Zhang H."/>
        </authorList>
    </citation>
    <scope>NUCLEOTIDE SEQUENCE</scope>
    <source>
        <strain evidence="2">G02</strain>
    </source>
</reference>
<name>A0AAW2KGW6_SESRA</name>
<evidence type="ECO:0000313" key="2">
    <source>
        <dbReference type="EMBL" id="KAL0305986.1"/>
    </source>
</evidence>